<dbReference type="GO" id="GO:0016042">
    <property type="term" value="P:lipid catabolic process"/>
    <property type="evidence" value="ECO:0007669"/>
    <property type="project" value="UniProtKB-UniRule"/>
</dbReference>
<reference evidence="11" key="1">
    <citation type="submission" date="2025-08" db="UniProtKB">
        <authorList>
            <consortium name="RefSeq"/>
        </authorList>
    </citation>
    <scope>IDENTIFICATION</scope>
    <source>
        <tissue evidence="11">Young leaves</tissue>
    </source>
</reference>
<evidence type="ECO:0000313" key="11">
    <source>
        <dbReference type="RefSeq" id="XP_038975347.1"/>
    </source>
</evidence>
<dbReference type="InterPro" id="IPR002641">
    <property type="entry name" value="PNPLA_dom"/>
</dbReference>
<evidence type="ECO:0000256" key="2">
    <source>
        <dbReference type="ARBA" id="ARBA00022801"/>
    </source>
</evidence>
<dbReference type="GeneID" id="103720540"/>
<feature type="active site" description="Proton acceptor" evidence="7">
    <location>
        <position position="238"/>
    </location>
</feature>
<evidence type="ECO:0000313" key="10">
    <source>
        <dbReference type="Proteomes" id="UP000228380"/>
    </source>
</evidence>
<evidence type="ECO:0000256" key="4">
    <source>
        <dbReference type="ARBA" id="ARBA00022963"/>
    </source>
</evidence>
<dbReference type="PROSITE" id="PS51635">
    <property type="entry name" value="PNPLA"/>
    <property type="match status" value="1"/>
</dbReference>
<comment type="similarity">
    <text evidence="1 8">Belongs to the patatin family.</text>
</comment>
<dbReference type="PANTHER" id="PTHR32176:SF103">
    <property type="entry name" value="OS08G0376550 PROTEIN"/>
    <property type="match status" value="1"/>
</dbReference>
<evidence type="ECO:0000256" key="6">
    <source>
        <dbReference type="ARBA" id="ARBA00025642"/>
    </source>
</evidence>
<keyword evidence="10" id="KW-1185">Reference proteome</keyword>
<comment type="function">
    <text evidence="6">Possesses non-specific lipolytic acyl hydrolase (LAH) activity. Hydrolyzes phospholipids as well as galactolipids. May play a role in disease resistance.</text>
</comment>
<dbReference type="PANTHER" id="PTHR32176">
    <property type="entry name" value="XYLOSE ISOMERASE"/>
    <property type="match status" value="1"/>
</dbReference>
<dbReference type="InterPro" id="IPR016035">
    <property type="entry name" value="Acyl_Trfase/lysoPLipase"/>
</dbReference>
<dbReference type="KEGG" id="pda:103720540"/>
<sequence length="425" mass="46132">MASDAEKLANSPPSKGSLVTVLSIDGGGVRGIIPGTILAFLESKLQDLDGEDARIADYFDVVAGTSTGGLVTAMLTAPNKNNRPLFAADDITKFYLENSPKIFPQKTGIFSSTCNLFTVVTGPKYDGKYLHSIIRELLGETRLHQALTNIVIPTFDIKLLQPTIFSTFEVSVCHPSITLSHFVSLILPLCVQARHAPLKDSLLSDICISTSAAPTYLPAHYFETKDANGNTRSFNLVDGGVAANNPTLAAISEVTKEILKKNEDFSPIKPMDYGKFLVISLGTGSAKNEERFSAQKASKWGVLGWLYNNGAAPLIDIFTQASADMVDIHASVVFQALHSTGNYLRIQDDNLTGNASSVDISTDENLLKLVQIGKDLLKKRVSRVNLETGLSEEVNGEVTNEEALIHFAKLLSNERRLRCGKMLEL</sequence>
<feature type="short sequence motif" description="DGA/G" evidence="7">
    <location>
        <begin position="238"/>
        <end position="240"/>
    </location>
</feature>
<dbReference type="OrthoDB" id="1658288at2759"/>
<evidence type="ECO:0000259" key="9">
    <source>
        <dbReference type="PROSITE" id="PS51635"/>
    </source>
</evidence>
<keyword evidence="5 7" id="KW-0443">Lipid metabolism</keyword>
<name>A0A8B8ZPT5_PHODC</name>
<dbReference type="GO" id="GO:0004620">
    <property type="term" value="F:phospholipase activity"/>
    <property type="evidence" value="ECO:0007669"/>
    <property type="project" value="TreeGrafter"/>
</dbReference>
<dbReference type="SUPFAM" id="SSF52151">
    <property type="entry name" value="FabD/lysophospholipase-like"/>
    <property type="match status" value="1"/>
</dbReference>
<gene>
    <name evidence="11" type="primary">LOC103720540</name>
</gene>
<evidence type="ECO:0000256" key="7">
    <source>
        <dbReference type="PROSITE-ProRule" id="PRU01161"/>
    </source>
</evidence>
<evidence type="ECO:0000256" key="5">
    <source>
        <dbReference type="ARBA" id="ARBA00023098"/>
    </source>
</evidence>
<evidence type="ECO:0000256" key="1">
    <source>
        <dbReference type="ARBA" id="ARBA00010240"/>
    </source>
</evidence>
<feature type="short sequence motif" description="GXSXG" evidence="7">
    <location>
        <begin position="64"/>
        <end position="68"/>
    </location>
</feature>
<feature type="active site" description="Nucleophile" evidence="7">
    <location>
        <position position="66"/>
    </location>
</feature>
<keyword evidence="2 7" id="KW-0378">Hydrolase</keyword>
<dbReference type="FunFam" id="3.40.1090.10:FF:000005">
    <property type="entry name" value="Patatin"/>
    <property type="match status" value="1"/>
</dbReference>
<dbReference type="Pfam" id="PF01734">
    <property type="entry name" value="Patatin"/>
    <property type="match status" value="1"/>
</dbReference>
<dbReference type="EC" id="3.1.1.-" evidence="8"/>
<evidence type="ECO:0000256" key="3">
    <source>
        <dbReference type="ARBA" id="ARBA00022821"/>
    </source>
</evidence>
<dbReference type="AlphaFoldDB" id="A0A8B8ZPT5"/>
<keyword evidence="4 7" id="KW-0442">Lipid degradation</keyword>
<organism evidence="10 11">
    <name type="scientific">Phoenix dactylifera</name>
    <name type="common">Date palm</name>
    <dbReference type="NCBI Taxonomy" id="42345"/>
    <lineage>
        <taxon>Eukaryota</taxon>
        <taxon>Viridiplantae</taxon>
        <taxon>Streptophyta</taxon>
        <taxon>Embryophyta</taxon>
        <taxon>Tracheophyta</taxon>
        <taxon>Spermatophyta</taxon>
        <taxon>Magnoliopsida</taxon>
        <taxon>Liliopsida</taxon>
        <taxon>Arecaceae</taxon>
        <taxon>Coryphoideae</taxon>
        <taxon>Phoeniceae</taxon>
        <taxon>Phoenix</taxon>
    </lineage>
</organism>
<proteinExistence type="inferred from homology"/>
<dbReference type="CDD" id="cd07214">
    <property type="entry name" value="Pat17_isozyme_like"/>
    <property type="match status" value="1"/>
</dbReference>
<accession>A0A8B8ZPT5</accession>
<protein>
    <recommendedName>
        <fullName evidence="8">Patatin</fullName>
        <ecNumber evidence="8">3.1.1.-</ecNumber>
    </recommendedName>
</protein>
<feature type="domain" description="PNPLA" evidence="9">
    <location>
        <begin position="22"/>
        <end position="251"/>
    </location>
</feature>
<dbReference type="Proteomes" id="UP000228380">
    <property type="component" value="Unplaced"/>
</dbReference>
<comment type="function">
    <text evidence="8">Lipolytic acyl hydrolase (LAH).</text>
</comment>
<dbReference type="GO" id="GO:0006952">
    <property type="term" value="P:defense response"/>
    <property type="evidence" value="ECO:0007669"/>
    <property type="project" value="UniProtKB-KW"/>
</dbReference>
<dbReference type="RefSeq" id="XP_038975347.1">
    <property type="nucleotide sequence ID" value="XM_039119419.1"/>
</dbReference>
<dbReference type="Gene3D" id="3.40.1090.10">
    <property type="entry name" value="Cytosolic phospholipase A2 catalytic domain"/>
    <property type="match status" value="1"/>
</dbReference>
<comment type="domain">
    <text evidence="8">The nitrogen atoms of the two glycine residues in the GGXR motif define the oxyanion hole, and stabilize the oxyanion that forms during the nucleophilic attack by the catalytic serine during substrate cleavage.</text>
</comment>
<feature type="short sequence motif" description="GXGXXG" evidence="7">
    <location>
        <begin position="26"/>
        <end position="31"/>
    </location>
</feature>
<evidence type="ECO:0000256" key="8">
    <source>
        <dbReference type="RuleBase" id="RU361262"/>
    </source>
</evidence>
<dbReference type="GO" id="GO:0047372">
    <property type="term" value="F:monoacylglycerol lipase activity"/>
    <property type="evidence" value="ECO:0007669"/>
    <property type="project" value="TreeGrafter"/>
</dbReference>
<keyword evidence="3" id="KW-0611">Plant defense</keyword>